<reference evidence="1" key="2">
    <citation type="journal article" date="2015" name="Data Brief">
        <title>Shoot transcriptome of the giant reed, Arundo donax.</title>
        <authorList>
            <person name="Barrero R.A."/>
            <person name="Guerrero F.D."/>
            <person name="Moolhuijzen P."/>
            <person name="Goolsby J.A."/>
            <person name="Tidwell J."/>
            <person name="Bellgard S.E."/>
            <person name="Bellgard M.I."/>
        </authorList>
    </citation>
    <scope>NUCLEOTIDE SEQUENCE</scope>
    <source>
        <tissue evidence="1">Shoot tissue taken approximately 20 cm above the soil surface</tissue>
    </source>
</reference>
<reference evidence="1" key="1">
    <citation type="submission" date="2014-09" db="EMBL/GenBank/DDBJ databases">
        <authorList>
            <person name="Magalhaes I.L.F."/>
            <person name="Oliveira U."/>
            <person name="Santos F.R."/>
            <person name="Vidigal T.H.D.A."/>
            <person name="Brescovit A.D."/>
            <person name="Santos A.J."/>
        </authorList>
    </citation>
    <scope>NUCLEOTIDE SEQUENCE</scope>
    <source>
        <tissue evidence="1">Shoot tissue taken approximately 20 cm above the soil surface</tissue>
    </source>
</reference>
<dbReference type="EMBL" id="GBRH01185088">
    <property type="protein sequence ID" value="JAE12808.1"/>
    <property type="molecule type" value="Transcribed_RNA"/>
</dbReference>
<organism evidence="1">
    <name type="scientific">Arundo donax</name>
    <name type="common">Giant reed</name>
    <name type="synonym">Donax arundinaceus</name>
    <dbReference type="NCBI Taxonomy" id="35708"/>
    <lineage>
        <taxon>Eukaryota</taxon>
        <taxon>Viridiplantae</taxon>
        <taxon>Streptophyta</taxon>
        <taxon>Embryophyta</taxon>
        <taxon>Tracheophyta</taxon>
        <taxon>Spermatophyta</taxon>
        <taxon>Magnoliopsida</taxon>
        <taxon>Liliopsida</taxon>
        <taxon>Poales</taxon>
        <taxon>Poaceae</taxon>
        <taxon>PACMAD clade</taxon>
        <taxon>Arundinoideae</taxon>
        <taxon>Arundineae</taxon>
        <taxon>Arundo</taxon>
    </lineage>
</organism>
<evidence type="ECO:0000313" key="1">
    <source>
        <dbReference type="EMBL" id="JAE12808.1"/>
    </source>
</evidence>
<sequence length="28" mass="3177">MGFHPFGHGNDKSIQVFGTAYHHVFTPF</sequence>
<name>A0A0A9FWR7_ARUDO</name>
<dbReference type="AlphaFoldDB" id="A0A0A9FWR7"/>
<protein>
    <submittedName>
        <fullName evidence="1">Uncharacterized protein</fullName>
    </submittedName>
</protein>
<accession>A0A0A9FWR7</accession>
<proteinExistence type="predicted"/>